<dbReference type="FunFam" id="3.30.70.3250:FF:000004">
    <property type="entry name" value="Ribonuclease P/MRP protein subunit POP5"/>
    <property type="match status" value="1"/>
</dbReference>
<gene>
    <name evidence="11" type="ORF">P167DRAFT_539914</name>
</gene>
<dbReference type="GO" id="GO:0030681">
    <property type="term" value="C:multimeric ribonuclease P complex"/>
    <property type="evidence" value="ECO:0007669"/>
    <property type="project" value="TreeGrafter"/>
</dbReference>
<reference evidence="11 12" key="1">
    <citation type="journal article" date="2018" name="Nat. Ecol. Evol.">
        <title>Pezizomycetes genomes reveal the molecular basis of ectomycorrhizal truffle lifestyle.</title>
        <authorList>
            <person name="Murat C."/>
            <person name="Payen T."/>
            <person name="Noel B."/>
            <person name="Kuo A."/>
            <person name="Morin E."/>
            <person name="Chen J."/>
            <person name="Kohler A."/>
            <person name="Krizsan K."/>
            <person name="Balestrini R."/>
            <person name="Da Silva C."/>
            <person name="Montanini B."/>
            <person name="Hainaut M."/>
            <person name="Levati E."/>
            <person name="Barry K.W."/>
            <person name="Belfiori B."/>
            <person name="Cichocki N."/>
            <person name="Clum A."/>
            <person name="Dockter R.B."/>
            <person name="Fauchery L."/>
            <person name="Guy J."/>
            <person name="Iotti M."/>
            <person name="Le Tacon F."/>
            <person name="Lindquist E.A."/>
            <person name="Lipzen A."/>
            <person name="Malagnac F."/>
            <person name="Mello A."/>
            <person name="Molinier V."/>
            <person name="Miyauchi S."/>
            <person name="Poulain J."/>
            <person name="Riccioni C."/>
            <person name="Rubini A."/>
            <person name="Sitrit Y."/>
            <person name="Splivallo R."/>
            <person name="Traeger S."/>
            <person name="Wang M."/>
            <person name="Zifcakova L."/>
            <person name="Wipf D."/>
            <person name="Zambonelli A."/>
            <person name="Paolocci F."/>
            <person name="Nowrousian M."/>
            <person name="Ottonello S."/>
            <person name="Baldrian P."/>
            <person name="Spatafora J.W."/>
            <person name="Henrissat B."/>
            <person name="Nagy L.G."/>
            <person name="Aury J.M."/>
            <person name="Wincker P."/>
            <person name="Grigoriev I.V."/>
            <person name="Bonfante P."/>
            <person name="Martin F.M."/>
        </authorList>
    </citation>
    <scope>NUCLEOTIDE SEQUENCE [LARGE SCALE GENOMIC DNA]</scope>
    <source>
        <strain evidence="11 12">CCBAS932</strain>
    </source>
</reference>
<dbReference type="HAMAP" id="MF_00755">
    <property type="entry name" value="RNase_P_2"/>
    <property type="match status" value="1"/>
</dbReference>
<dbReference type="STRING" id="1392247.A0A3N4KE94"/>
<keyword evidence="12" id="KW-1185">Reference proteome</keyword>
<evidence type="ECO:0000313" key="12">
    <source>
        <dbReference type="Proteomes" id="UP000277580"/>
    </source>
</evidence>
<keyword evidence="7" id="KW-0539">Nucleus</keyword>
<comment type="similarity">
    <text evidence="3 10">Belongs to the eukaryotic/archaeal RNase P protein component 2 family.</text>
</comment>
<dbReference type="EC" id="3.1.26.5" evidence="4 10"/>
<comment type="subcellular location">
    <subcellularLocation>
        <location evidence="2">Nucleus</location>
    </subcellularLocation>
</comment>
<evidence type="ECO:0000256" key="2">
    <source>
        <dbReference type="ARBA" id="ARBA00004123"/>
    </source>
</evidence>
<evidence type="ECO:0000256" key="9">
    <source>
        <dbReference type="ARBA" id="ARBA00055200"/>
    </source>
</evidence>
<dbReference type="GO" id="GO:0000172">
    <property type="term" value="C:ribonuclease MRP complex"/>
    <property type="evidence" value="ECO:0007669"/>
    <property type="project" value="TreeGrafter"/>
</dbReference>
<dbReference type="InterPro" id="IPR016819">
    <property type="entry name" value="RNase_P/MRP_POP5"/>
</dbReference>
<evidence type="ECO:0000256" key="10">
    <source>
        <dbReference type="PIRNR" id="PIRNR023803"/>
    </source>
</evidence>
<evidence type="ECO:0000256" key="5">
    <source>
        <dbReference type="ARBA" id="ARBA00022694"/>
    </source>
</evidence>
<comment type="function">
    <text evidence="9">Component of ribonuclease P, a protein complex that generates mature tRNA molecules by cleaving their 5'-ends. Also a component of RNase MRP, which cleaves pre-rRNA sequences.</text>
</comment>
<dbReference type="InParanoid" id="A0A3N4KE94"/>
<evidence type="ECO:0000256" key="4">
    <source>
        <dbReference type="ARBA" id="ARBA00012179"/>
    </source>
</evidence>
<dbReference type="Proteomes" id="UP000277580">
    <property type="component" value="Unassembled WGS sequence"/>
</dbReference>
<comment type="catalytic activity">
    <reaction evidence="1 10">
        <text>Endonucleolytic cleavage of RNA, removing 5'-extranucleotides from tRNA precursor.</text>
        <dbReference type="EC" id="3.1.26.5"/>
    </reaction>
</comment>
<dbReference type="Pfam" id="PF01900">
    <property type="entry name" value="RNase_P_Rpp14"/>
    <property type="match status" value="1"/>
</dbReference>
<dbReference type="GO" id="GO:0000460">
    <property type="term" value="P:maturation of 5.8S rRNA"/>
    <property type="evidence" value="ECO:0007669"/>
    <property type="project" value="UniProtKB-ARBA"/>
</dbReference>
<dbReference type="GO" id="GO:0004526">
    <property type="term" value="F:ribonuclease P activity"/>
    <property type="evidence" value="ECO:0007669"/>
    <property type="project" value="UniProtKB-EC"/>
</dbReference>
<dbReference type="GO" id="GO:0005730">
    <property type="term" value="C:nucleolus"/>
    <property type="evidence" value="ECO:0007669"/>
    <property type="project" value="TreeGrafter"/>
</dbReference>
<keyword evidence="6" id="KW-0378">Hydrolase</keyword>
<dbReference type="InterPro" id="IPR002759">
    <property type="entry name" value="Pop5/Rpp14/Rnp2-like"/>
</dbReference>
<sequence>MVRYKARYILFDVLYPNAPKTLGAASTHIEFSSPSDPSITSSYLSGLLRDGLAHQFGDYGAGVAGNLSVKYFSPATSTGIVRVSRDHYRLVWTALSFMNELKGVPVVIRVVRVSGTIKKAEQEAIRRARKEVKRVGGSLVDVEDIVVEDDEMEED</sequence>
<dbReference type="PANTHER" id="PTHR15441">
    <property type="entry name" value="RIBONUCLEASE P PROTEIN SUBUNIT P14"/>
    <property type="match status" value="1"/>
</dbReference>
<dbReference type="Gene3D" id="3.30.70.3250">
    <property type="entry name" value="Ribonuclease P, Pop5 subunit"/>
    <property type="match status" value="1"/>
</dbReference>
<evidence type="ECO:0000313" key="11">
    <source>
        <dbReference type="EMBL" id="RPB07652.1"/>
    </source>
</evidence>
<proteinExistence type="inferred from homology"/>
<evidence type="ECO:0000256" key="6">
    <source>
        <dbReference type="ARBA" id="ARBA00022801"/>
    </source>
</evidence>
<dbReference type="PANTHER" id="PTHR15441:SF2">
    <property type="entry name" value="RIBONUCLEASE P_MRP PROTEIN SUBUNIT POP5"/>
    <property type="match status" value="1"/>
</dbReference>
<evidence type="ECO:0000256" key="3">
    <source>
        <dbReference type="ARBA" id="ARBA00010800"/>
    </source>
</evidence>
<dbReference type="InterPro" id="IPR038085">
    <property type="entry name" value="Rnp2-like_sf"/>
</dbReference>
<dbReference type="FunCoup" id="A0A3N4KE94">
    <property type="interactions" value="257"/>
</dbReference>
<evidence type="ECO:0000256" key="7">
    <source>
        <dbReference type="ARBA" id="ARBA00023242"/>
    </source>
</evidence>
<dbReference type="EMBL" id="ML119177">
    <property type="protein sequence ID" value="RPB07652.1"/>
    <property type="molecule type" value="Genomic_DNA"/>
</dbReference>
<evidence type="ECO:0000256" key="8">
    <source>
        <dbReference type="ARBA" id="ARBA00044198"/>
    </source>
</evidence>
<dbReference type="PIRSF" id="PIRSF023803">
    <property type="entry name" value="Ribonuclease_P_prd"/>
    <property type="match status" value="1"/>
</dbReference>
<dbReference type="AlphaFoldDB" id="A0A3N4KE94"/>
<accession>A0A3N4KE94</accession>
<dbReference type="SUPFAM" id="SSF160350">
    <property type="entry name" value="Rnp2-like"/>
    <property type="match status" value="1"/>
</dbReference>
<dbReference type="GO" id="GO:0033204">
    <property type="term" value="F:ribonuclease P RNA binding"/>
    <property type="evidence" value="ECO:0007669"/>
    <property type="project" value="InterPro"/>
</dbReference>
<dbReference type="OrthoDB" id="24745at2759"/>
<dbReference type="GO" id="GO:0001682">
    <property type="term" value="P:tRNA 5'-leader removal"/>
    <property type="evidence" value="ECO:0007669"/>
    <property type="project" value="InterPro"/>
</dbReference>
<name>A0A3N4KE94_9PEZI</name>
<evidence type="ECO:0000256" key="1">
    <source>
        <dbReference type="ARBA" id="ARBA00000928"/>
    </source>
</evidence>
<keyword evidence="5 10" id="KW-0819">tRNA processing</keyword>
<organism evidence="11 12">
    <name type="scientific">Morchella conica CCBAS932</name>
    <dbReference type="NCBI Taxonomy" id="1392247"/>
    <lineage>
        <taxon>Eukaryota</taxon>
        <taxon>Fungi</taxon>
        <taxon>Dikarya</taxon>
        <taxon>Ascomycota</taxon>
        <taxon>Pezizomycotina</taxon>
        <taxon>Pezizomycetes</taxon>
        <taxon>Pezizales</taxon>
        <taxon>Morchellaceae</taxon>
        <taxon>Morchella</taxon>
    </lineage>
</organism>
<protein>
    <recommendedName>
        <fullName evidence="8 10">Ribonuclease P/MRP protein subunit POP5</fullName>
        <ecNumber evidence="4 10">3.1.26.5</ecNumber>
    </recommendedName>
</protein>